<proteinExistence type="predicted"/>
<feature type="transmembrane region" description="Helical" evidence="1">
    <location>
        <begin position="126"/>
        <end position="147"/>
    </location>
</feature>
<dbReference type="AlphaFoldDB" id="A0A6H5GVK5"/>
<dbReference type="OrthoDB" id="5984008at2759"/>
<keyword evidence="1" id="KW-0472">Membrane</keyword>
<accession>A0A6H5GVK5</accession>
<evidence type="ECO:0000313" key="2">
    <source>
        <dbReference type="EMBL" id="CAB0007515.1"/>
    </source>
</evidence>
<sequence>MDPGAVWWESWPPGEAAKLRNPYRPALWWPLIGFSSFSCWRPSLLIWLLSLPSKECRNGVCIRADILKGRSFTTPLFPCCAYSILDLQKDRYFEFLSGKYWNSTAKRNCDSSDEDEGITLESLGGVFIATLFGLVLAMITLGIEILYEKKAKRNVIKVKGDKKEKNKMALANTFFNDDKLFTREFGHDFPKKPSTIIGPSKPDISFIKVFPRDQLY</sequence>
<dbReference type="EMBL" id="CADCXU010019135">
    <property type="protein sequence ID" value="CAB0007515.1"/>
    <property type="molecule type" value="Genomic_DNA"/>
</dbReference>
<keyword evidence="1" id="KW-1133">Transmembrane helix</keyword>
<dbReference type="Proteomes" id="UP000479000">
    <property type="component" value="Unassembled WGS sequence"/>
</dbReference>
<protein>
    <recommendedName>
        <fullName evidence="4">Ionotropic glutamate receptor C-terminal domain-containing protein</fullName>
    </recommendedName>
</protein>
<keyword evidence="3" id="KW-1185">Reference proteome</keyword>
<name>A0A6H5GVK5_9HEMI</name>
<evidence type="ECO:0008006" key="4">
    <source>
        <dbReference type="Google" id="ProtNLM"/>
    </source>
</evidence>
<gene>
    <name evidence="2" type="ORF">NTEN_LOCUS12790</name>
</gene>
<evidence type="ECO:0000313" key="3">
    <source>
        <dbReference type="Proteomes" id="UP000479000"/>
    </source>
</evidence>
<keyword evidence="1" id="KW-0812">Transmembrane</keyword>
<organism evidence="2 3">
    <name type="scientific">Nesidiocoris tenuis</name>
    <dbReference type="NCBI Taxonomy" id="355587"/>
    <lineage>
        <taxon>Eukaryota</taxon>
        <taxon>Metazoa</taxon>
        <taxon>Ecdysozoa</taxon>
        <taxon>Arthropoda</taxon>
        <taxon>Hexapoda</taxon>
        <taxon>Insecta</taxon>
        <taxon>Pterygota</taxon>
        <taxon>Neoptera</taxon>
        <taxon>Paraneoptera</taxon>
        <taxon>Hemiptera</taxon>
        <taxon>Heteroptera</taxon>
        <taxon>Panheteroptera</taxon>
        <taxon>Cimicomorpha</taxon>
        <taxon>Miridae</taxon>
        <taxon>Dicyphina</taxon>
        <taxon>Nesidiocoris</taxon>
    </lineage>
</organism>
<evidence type="ECO:0000256" key="1">
    <source>
        <dbReference type="SAM" id="Phobius"/>
    </source>
</evidence>
<reference evidence="2 3" key="1">
    <citation type="submission" date="2020-02" db="EMBL/GenBank/DDBJ databases">
        <authorList>
            <person name="Ferguson B K."/>
        </authorList>
    </citation>
    <scope>NUCLEOTIDE SEQUENCE [LARGE SCALE GENOMIC DNA]</scope>
</reference>